<reference evidence="2 3" key="1">
    <citation type="journal article" date="2015" name="Nature">
        <title>rRNA introns, odd ribosomes, and small enigmatic genomes across a large radiation of phyla.</title>
        <authorList>
            <person name="Brown C.T."/>
            <person name="Hug L.A."/>
            <person name="Thomas B.C."/>
            <person name="Sharon I."/>
            <person name="Castelle C.J."/>
            <person name="Singh A."/>
            <person name="Wilkins M.J."/>
            <person name="Williams K.H."/>
            <person name="Banfield J.F."/>
        </authorList>
    </citation>
    <scope>NUCLEOTIDE SEQUENCE [LARGE SCALE GENOMIC DNA]</scope>
</reference>
<organism evidence="2 3">
    <name type="scientific">Candidatus Shapirobacteria bacterium GW2011_GWE2_38_30</name>
    <dbReference type="NCBI Taxonomy" id="1618490"/>
    <lineage>
        <taxon>Bacteria</taxon>
        <taxon>Candidatus Shapironibacteriota</taxon>
    </lineage>
</organism>
<evidence type="ECO:0000313" key="2">
    <source>
        <dbReference type="EMBL" id="KKQ69780.1"/>
    </source>
</evidence>
<sequence>MVVPNTPFIKEAEESDPNSLANSTASSIITF</sequence>
<comment type="caution">
    <text evidence="2">The sequence shown here is derived from an EMBL/GenBank/DDBJ whole genome shotgun (WGS) entry which is preliminary data.</text>
</comment>
<accession>A0A0G0K2V0</accession>
<evidence type="ECO:0000256" key="1">
    <source>
        <dbReference type="SAM" id="MobiDB-lite"/>
    </source>
</evidence>
<gene>
    <name evidence="2" type="ORF">US90_C0011G0003</name>
</gene>
<protein>
    <submittedName>
        <fullName evidence="2">Uncharacterized protein</fullName>
    </submittedName>
</protein>
<dbReference type="AlphaFoldDB" id="A0A0G0K2V0"/>
<dbReference type="EMBL" id="LBUT01000011">
    <property type="protein sequence ID" value="KKQ69780.1"/>
    <property type="molecule type" value="Genomic_DNA"/>
</dbReference>
<feature type="region of interest" description="Disordered" evidence="1">
    <location>
        <begin position="1"/>
        <end position="31"/>
    </location>
</feature>
<proteinExistence type="predicted"/>
<dbReference type="Proteomes" id="UP000034406">
    <property type="component" value="Unassembled WGS sequence"/>
</dbReference>
<name>A0A0G0K2V0_9BACT</name>
<feature type="compositionally biased region" description="Polar residues" evidence="1">
    <location>
        <begin position="17"/>
        <end position="31"/>
    </location>
</feature>
<evidence type="ECO:0000313" key="3">
    <source>
        <dbReference type="Proteomes" id="UP000034406"/>
    </source>
</evidence>